<dbReference type="SUPFAM" id="SSF50156">
    <property type="entry name" value="PDZ domain-like"/>
    <property type="match status" value="1"/>
</dbReference>
<organism evidence="7 8">
    <name type="scientific">Arabidopsis thaliana</name>
    <name type="common">Mouse-ear cress</name>
    <dbReference type="NCBI Taxonomy" id="3702"/>
    <lineage>
        <taxon>Eukaryota</taxon>
        <taxon>Viridiplantae</taxon>
        <taxon>Streptophyta</taxon>
        <taxon>Embryophyta</taxon>
        <taxon>Tracheophyta</taxon>
        <taxon>Spermatophyta</taxon>
        <taxon>Magnoliopsida</taxon>
        <taxon>eudicotyledons</taxon>
        <taxon>Gunneridae</taxon>
        <taxon>Pentapetalae</taxon>
        <taxon>rosids</taxon>
        <taxon>malvids</taxon>
        <taxon>Brassicales</taxon>
        <taxon>Brassicaceae</taxon>
        <taxon>Camelineae</taxon>
        <taxon>Arabidopsis</taxon>
    </lineage>
</organism>
<dbReference type="GO" id="GO:0006508">
    <property type="term" value="P:proteolysis"/>
    <property type="evidence" value="ECO:0007669"/>
    <property type="project" value="UniProtKB-KW"/>
</dbReference>
<gene>
    <name evidence="7" type="ORF">AT9943_LOCUS20614</name>
</gene>
<dbReference type="Gene3D" id="3.20.190.20">
    <property type="match status" value="1"/>
</dbReference>
<keyword evidence="4" id="KW-0720">Serine protease</keyword>
<accession>A0A7G2FI36</accession>
<keyword evidence="3" id="KW-0378">Hydrolase</keyword>
<evidence type="ECO:0000256" key="5">
    <source>
        <dbReference type="SAM" id="MobiDB-lite"/>
    </source>
</evidence>
<evidence type="ECO:0000256" key="1">
    <source>
        <dbReference type="ARBA" id="ARBA00010541"/>
    </source>
</evidence>
<dbReference type="InterPro" id="IPR041517">
    <property type="entry name" value="DEGP_PDZ"/>
</dbReference>
<dbReference type="PRINTS" id="PR00834">
    <property type="entry name" value="PROTEASES2C"/>
</dbReference>
<evidence type="ECO:0000313" key="7">
    <source>
        <dbReference type="EMBL" id="CAD5333247.1"/>
    </source>
</evidence>
<dbReference type="GO" id="GO:0004252">
    <property type="term" value="F:serine-type endopeptidase activity"/>
    <property type="evidence" value="ECO:0007669"/>
    <property type="project" value="InterPro"/>
</dbReference>
<protein>
    <submittedName>
        <fullName evidence="7">(thale cress) hypothetical protein</fullName>
    </submittedName>
</protein>
<dbReference type="InterPro" id="IPR001940">
    <property type="entry name" value="Peptidase_S1C"/>
</dbReference>
<dbReference type="Gene3D" id="2.40.10.10">
    <property type="entry name" value="Trypsin-like serine proteases"/>
    <property type="match status" value="2"/>
</dbReference>
<dbReference type="InterPro" id="IPR046449">
    <property type="entry name" value="DEGP_PDZ_sf"/>
</dbReference>
<dbReference type="Proteomes" id="UP000516314">
    <property type="component" value="Chromosome 5"/>
</dbReference>
<dbReference type="EMBL" id="LR881470">
    <property type="protein sequence ID" value="CAD5333247.1"/>
    <property type="molecule type" value="Genomic_DNA"/>
</dbReference>
<reference evidence="7 8" key="1">
    <citation type="submission" date="2020-09" db="EMBL/GenBank/DDBJ databases">
        <authorList>
            <person name="Ashkenazy H."/>
        </authorList>
    </citation>
    <scope>NUCLEOTIDE SEQUENCE [LARGE SCALE GENOMIC DNA]</scope>
    <source>
        <strain evidence="8">cv. Cdm-0</strain>
    </source>
</reference>
<keyword evidence="2" id="KW-0645">Protease</keyword>
<evidence type="ECO:0000256" key="2">
    <source>
        <dbReference type="ARBA" id="ARBA00022670"/>
    </source>
</evidence>
<feature type="domain" description="Protease Do-like PDZ" evidence="6">
    <location>
        <begin position="392"/>
        <end position="537"/>
    </location>
</feature>
<feature type="region of interest" description="Disordered" evidence="5">
    <location>
        <begin position="60"/>
        <end position="96"/>
    </location>
</feature>
<dbReference type="SUPFAM" id="SSF50494">
    <property type="entry name" value="Trypsin-like serine proteases"/>
    <property type="match status" value="1"/>
</dbReference>
<dbReference type="PANTHER" id="PTHR45980">
    <property type="match status" value="1"/>
</dbReference>
<proteinExistence type="inferred from homology"/>
<evidence type="ECO:0000313" key="8">
    <source>
        <dbReference type="Proteomes" id="UP000516314"/>
    </source>
</evidence>
<comment type="similarity">
    <text evidence="1">Belongs to the peptidase S1C family.</text>
</comment>
<evidence type="ECO:0000256" key="4">
    <source>
        <dbReference type="ARBA" id="ARBA00022825"/>
    </source>
</evidence>
<dbReference type="Pfam" id="PF17815">
    <property type="entry name" value="PDZ_3"/>
    <property type="match status" value="1"/>
</dbReference>
<dbReference type="InterPro" id="IPR009003">
    <property type="entry name" value="Peptidase_S1_PA"/>
</dbReference>
<evidence type="ECO:0000259" key="6">
    <source>
        <dbReference type="Pfam" id="PF17815"/>
    </source>
</evidence>
<dbReference type="InterPro" id="IPR036034">
    <property type="entry name" value="PDZ_sf"/>
</dbReference>
<evidence type="ECO:0000256" key="3">
    <source>
        <dbReference type="ARBA" id="ARBA00022801"/>
    </source>
</evidence>
<sequence length="554" mass="61265">MLLRSFRTVELLRRISTSSVSGYRTSPSLLQRCNGFQTYLPHRVTTTESPFPSHISRFCSSQSANSQNENRHTTLSSPVSSRRVNNRKISRRRKAGKSLSISPAADAVDLALDSVVKIFTVSTSPSYFLPWQNKSQRESMGSGFVISGRKIITNAHVVADHSFVLVRKHGSSIKHRAEVQAVGHECDLAILVVDSEVFWEGMNALELGDIPFLQEAVAVVGYPQGGDNISVTKGVVSRVEPTQYVHGATQLMAIQIDAAINPGNSGGPAIMGNKVAGVAFQNLSGAENIGYIIPTPVIKHFINGVEECGVLVSKINPLSDAHKILKKDDVLLAFDGVPIANDGTVPFRNRERITFDHLVSMKKPDETALVKVLREGKEHEFSITLRPLQPLVPVHQFDQLPSYYIFAGFVFVPLTQPYLHEYGEDWYNTSPRTLCHRALKDLPKKAGQQLVIVSQVLMDDINTGYERLAELQVNKVNGVEVNNLRHLCQLIENCNTEKLRIDLDDESRVIVLNYQSAKIATSLILKRHRIASAISSDLLIEQNLETELASCSAV</sequence>
<dbReference type="InterPro" id="IPR043504">
    <property type="entry name" value="Peptidase_S1_PA_chymotrypsin"/>
</dbReference>
<feature type="compositionally biased region" description="Basic residues" evidence="5">
    <location>
        <begin position="84"/>
        <end position="96"/>
    </location>
</feature>
<dbReference type="PANTHER" id="PTHR45980:SF9">
    <property type="entry name" value="PROTEASE DO-LIKE 10, MITOCHONDRIAL-RELATED"/>
    <property type="match status" value="1"/>
</dbReference>
<dbReference type="Gene3D" id="2.30.42.10">
    <property type="match status" value="1"/>
</dbReference>
<dbReference type="AlphaFoldDB" id="A0A7G2FI36"/>
<dbReference type="Pfam" id="PF13365">
    <property type="entry name" value="Trypsin_2"/>
    <property type="match status" value="1"/>
</dbReference>
<name>A0A7G2FI36_ARATH</name>